<dbReference type="Pfam" id="PF07958">
    <property type="entry name" value="DUF1688"/>
    <property type="match status" value="1"/>
</dbReference>
<dbReference type="AlphaFoldDB" id="A0AAV5QJU1"/>
<dbReference type="GeneID" id="90072870"/>
<reference evidence="1 2" key="1">
    <citation type="journal article" date="2023" name="Elife">
        <title>Identification of key yeast species and microbe-microbe interactions impacting larval growth of Drosophila in the wild.</title>
        <authorList>
            <person name="Mure A."/>
            <person name="Sugiura Y."/>
            <person name="Maeda R."/>
            <person name="Honda K."/>
            <person name="Sakurai N."/>
            <person name="Takahashi Y."/>
            <person name="Watada M."/>
            <person name="Katoh T."/>
            <person name="Gotoh A."/>
            <person name="Gotoh Y."/>
            <person name="Taniguchi I."/>
            <person name="Nakamura K."/>
            <person name="Hayashi T."/>
            <person name="Katayama T."/>
            <person name="Uemura T."/>
            <person name="Hattori Y."/>
        </authorList>
    </citation>
    <scope>NUCLEOTIDE SEQUENCE [LARGE SCALE GENOMIC DNA]</scope>
    <source>
        <strain evidence="1 2">SC-9</strain>
    </source>
</reference>
<accession>A0AAV5QJU1</accession>
<sequence>MADYLLTIASVRAKSTPIFQLALEDDLTNFDSHFDDASKLDSCLDFIVSLINRDFGKDYNSIPPHGRWQHLEAGGVSRVTKLVTKWHKNRVDQLEITRRLIDLFVVSVFLDAGAGDIWKFTEVNEDGTSTSYGRSEGLAVASYYMFAGGGMANDDVSDVVNAKKLFSITVEQMKSWLQIDSANTMTGFEGRVELLRSLSQSLWRNGEIFGGEGDSDNNRPGNIVDYLIKKCGGTTIDMTDLWDALMTGFNSIWKSRLVIEGKSLGDAWYCQSAAKVSSKKLGIKLEDLKETDKIVPFHKLTQWLTYSLLIPLKKYGNFSVRNEELLTGLPEYRNGGLLIDFGLLSIKPEALTRGMSLGKEIPFYKPDDDLIVEWRSCTVGFLDYILPLVNEKLGIKGSSEELVLPQLIEAGSWKAGREIAAKKRPSTKGPPIGLDSDGTVF</sequence>
<gene>
    <name evidence="1" type="ORF">DASC09_022160</name>
</gene>
<proteinExistence type="predicted"/>
<dbReference type="InterPro" id="IPR012469">
    <property type="entry name" value="DUF1688"/>
</dbReference>
<name>A0AAV5QJU1_9ASCO</name>
<evidence type="ECO:0000313" key="1">
    <source>
        <dbReference type="EMBL" id="GMM34891.1"/>
    </source>
</evidence>
<evidence type="ECO:0000313" key="2">
    <source>
        <dbReference type="Proteomes" id="UP001360560"/>
    </source>
</evidence>
<dbReference type="PANTHER" id="PTHR31687">
    <property type="match status" value="1"/>
</dbReference>
<dbReference type="RefSeq" id="XP_064851891.1">
    <property type="nucleotide sequence ID" value="XM_064995819.1"/>
</dbReference>
<organism evidence="1 2">
    <name type="scientific">Saccharomycopsis crataegensis</name>
    <dbReference type="NCBI Taxonomy" id="43959"/>
    <lineage>
        <taxon>Eukaryota</taxon>
        <taxon>Fungi</taxon>
        <taxon>Dikarya</taxon>
        <taxon>Ascomycota</taxon>
        <taxon>Saccharomycotina</taxon>
        <taxon>Saccharomycetes</taxon>
        <taxon>Saccharomycopsidaceae</taxon>
        <taxon>Saccharomycopsis</taxon>
    </lineage>
</organism>
<dbReference type="PANTHER" id="PTHR31687:SF3">
    <property type="entry name" value="PROTEIN URG3"/>
    <property type="match status" value="1"/>
</dbReference>
<dbReference type="Proteomes" id="UP001360560">
    <property type="component" value="Unassembled WGS sequence"/>
</dbReference>
<evidence type="ECO:0008006" key="3">
    <source>
        <dbReference type="Google" id="ProtNLM"/>
    </source>
</evidence>
<protein>
    <recommendedName>
        <fullName evidence="3">Uracil catabolism protein 4</fullName>
    </recommendedName>
</protein>
<dbReference type="EMBL" id="BTFZ01000004">
    <property type="protein sequence ID" value="GMM34891.1"/>
    <property type="molecule type" value="Genomic_DNA"/>
</dbReference>
<comment type="caution">
    <text evidence="1">The sequence shown here is derived from an EMBL/GenBank/DDBJ whole genome shotgun (WGS) entry which is preliminary data.</text>
</comment>
<keyword evidence="2" id="KW-1185">Reference proteome</keyword>